<proteinExistence type="predicted"/>
<sequence length="260" mass="27901">MAPLSPVLPRRMNTAVNTPLPEDHLAHLAGTDAQRQAAHMAQDAFGRCFRQSVGQEEGGEGELATALGNWARAGDGEDGRALRLAMLLSGMDQWGLAWTEAFGLAAIPGLSKLIGDLRTALPPEEEARFLRQYDALAKEEGNGMDFKVELRRGIHLALWHSAIAAEERDQAMRLTASLGGLLLGLTQAMPVVGWRLVADALAHIQIRCLADGLASDGIGQEATQALFAALSRELPADVRDAVMAHAGRAAVAWQQARRPH</sequence>
<evidence type="ECO:0000313" key="1">
    <source>
        <dbReference type="EMBL" id="TDN56711.1"/>
    </source>
</evidence>
<name>A0A4V3BPB3_9RHOO</name>
<dbReference type="EMBL" id="SNVV01000001">
    <property type="protein sequence ID" value="TDN56711.1"/>
    <property type="molecule type" value="Genomic_DNA"/>
</dbReference>
<gene>
    <name evidence="1" type="ORF">C7389_10190</name>
</gene>
<organism evidence="1 2">
    <name type="scientific">Azoarcus indigens</name>
    <dbReference type="NCBI Taxonomy" id="29545"/>
    <lineage>
        <taxon>Bacteria</taxon>
        <taxon>Pseudomonadati</taxon>
        <taxon>Pseudomonadota</taxon>
        <taxon>Betaproteobacteria</taxon>
        <taxon>Rhodocyclales</taxon>
        <taxon>Zoogloeaceae</taxon>
        <taxon>Azoarcus</taxon>
    </lineage>
</organism>
<accession>A0A4V3BPB3</accession>
<keyword evidence="2" id="KW-1185">Reference proteome</keyword>
<dbReference type="AlphaFoldDB" id="A0A4V3BPB3"/>
<reference evidence="1 2" key="1">
    <citation type="submission" date="2019-03" db="EMBL/GenBank/DDBJ databases">
        <title>Genomic Encyclopedia of Type Strains, Phase IV (KMG-IV): sequencing the most valuable type-strain genomes for metagenomic binning, comparative biology and taxonomic classification.</title>
        <authorList>
            <person name="Goeker M."/>
        </authorList>
    </citation>
    <scope>NUCLEOTIDE SEQUENCE [LARGE SCALE GENOMIC DNA]</scope>
    <source>
        <strain evidence="1 2">DSM 12121</strain>
    </source>
</reference>
<evidence type="ECO:0000313" key="2">
    <source>
        <dbReference type="Proteomes" id="UP000295129"/>
    </source>
</evidence>
<dbReference type="Proteomes" id="UP000295129">
    <property type="component" value="Unassembled WGS sequence"/>
</dbReference>
<comment type="caution">
    <text evidence="1">The sequence shown here is derived from an EMBL/GenBank/DDBJ whole genome shotgun (WGS) entry which is preliminary data.</text>
</comment>
<protein>
    <submittedName>
        <fullName evidence="1">Uncharacterized protein</fullName>
    </submittedName>
</protein>